<dbReference type="InterPro" id="IPR006083">
    <property type="entry name" value="PRK/URK"/>
</dbReference>
<dbReference type="GO" id="GO:0016301">
    <property type="term" value="F:kinase activity"/>
    <property type="evidence" value="ECO:0007669"/>
    <property type="project" value="UniProtKB-KW"/>
</dbReference>
<name>A0ABR7Z1I0_9PSED</name>
<keyword evidence="3" id="KW-1185">Reference proteome</keyword>
<reference evidence="2 3" key="1">
    <citation type="journal article" date="2020" name="Insects">
        <title>Bacteria Belonging to Pseudomonas typographi sp. nov. from the Bark Beetle Ips typographus Have Genomic Potential to Aid in the Host Ecology.</title>
        <authorList>
            <person name="Peral-Aranega E."/>
            <person name="Saati-Santamaria Z."/>
            <person name="Kolarik M."/>
            <person name="Rivas R."/>
            <person name="Garcia-Fraile P."/>
        </authorList>
    </citation>
    <scope>NUCLEOTIDE SEQUENCE [LARGE SCALE GENOMIC DNA]</scope>
    <source>
        <strain evidence="2 3">CA3A</strain>
    </source>
</reference>
<dbReference type="EMBL" id="JAAOCA010000012">
    <property type="protein sequence ID" value="MBD1599228.1"/>
    <property type="molecule type" value="Genomic_DNA"/>
</dbReference>
<keyword evidence="2" id="KW-0808">Transferase</keyword>
<keyword evidence="2" id="KW-0418">Kinase</keyword>
<evidence type="ECO:0000259" key="1">
    <source>
        <dbReference type="Pfam" id="PF00485"/>
    </source>
</evidence>
<dbReference type="PANTHER" id="PTHR10285">
    <property type="entry name" value="URIDINE KINASE"/>
    <property type="match status" value="1"/>
</dbReference>
<accession>A0ABR7Z1I0</accession>
<proteinExistence type="predicted"/>
<dbReference type="NCBIfam" id="NF006743">
    <property type="entry name" value="PRK09270.1-2"/>
    <property type="match status" value="1"/>
</dbReference>
<comment type="caution">
    <text evidence="2">The sequence shown here is derived from an EMBL/GenBank/DDBJ whole genome shotgun (WGS) entry which is preliminary data.</text>
</comment>
<dbReference type="SUPFAM" id="SSF52540">
    <property type="entry name" value="P-loop containing nucleoside triphosphate hydrolases"/>
    <property type="match status" value="1"/>
</dbReference>
<dbReference type="InterPro" id="IPR027417">
    <property type="entry name" value="P-loop_NTPase"/>
</dbReference>
<protein>
    <submittedName>
        <fullName evidence="2">Nucleoside/nucleotide kinase family protein</fullName>
    </submittedName>
</protein>
<feature type="domain" description="Phosphoribulokinase/uridine kinase" evidence="1">
    <location>
        <begin position="23"/>
        <end position="167"/>
    </location>
</feature>
<gene>
    <name evidence="2" type="ORF">HAQ05_11010</name>
</gene>
<organism evidence="2 3">
    <name type="scientific">Pseudomonas typographi</name>
    <dbReference type="NCBI Taxonomy" id="2715964"/>
    <lineage>
        <taxon>Bacteria</taxon>
        <taxon>Pseudomonadati</taxon>
        <taxon>Pseudomonadota</taxon>
        <taxon>Gammaproteobacteria</taxon>
        <taxon>Pseudomonadales</taxon>
        <taxon>Pseudomonadaceae</taxon>
        <taxon>Pseudomonas</taxon>
    </lineage>
</organism>
<dbReference type="RefSeq" id="WP_190420344.1">
    <property type="nucleotide sequence ID" value="NZ_JAAOCA010000012.1"/>
</dbReference>
<dbReference type="Proteomes" id="UP000805841">
    <property type="component" value="Unassembled WGS sequence"/>
</dbReference>
<evidence type="ECO:0000313" key="3">
    <source>
        <dbReference type="Proteomes" id="UP000805841"/>
    </source>
</evidence>
<dbReference type="Gene3D" id="3.40.50.300">
    <property type="entry name" value="P-loop containing nucleotide triphosphate hydrolases"/>
    <property type="match status" value="3"/>
</dbReference>
<evidence type="ECO:0000313" key="2">
    <source>
        <dbReference type="EMBL" id="MBD1599228.1"/>
    </source>
</evidence>
<dbReference type="Pfam" id="PF00485">
    <property type="entry name" value="PRK"/>
    <property type="match status" value="1"/>
</dbReference>
<sequence>MQLPDALIRRAHALMGNRPRTLLGIAGAPGAGKSTVAQLLAQALGEQAVIVPMDGFHLANRELARLGRSERKGAPDTFDAEGYRALLQRLAEVRPGEVVYAPYFDRELEEGIAGGIAVAPQVRLVISEGNYLLLPEGPWAPVANLFAECWYVDVPAEQRRLRLVQRHMRYGRSREQAERWVQQTDEPNARTIEAHRGRAALQVPWRDQ</sequence>